<organism evidence="2 3">
    <name type="scientific">Xanthomonas dyei</name>
    <dbReference type="NCBI Taxonomy" id="743699"/>
    <lineage>
        <taxon>Bacteria</taxon>
        <taxon>Pseudomonadati</taxon>
        <taxon>Pseudomonadota</taxon>
        <taxon>Gammaproteobacteria</taxon>
        <taxon>Lysobacterales</taxon>
        <taxon>Lysobacteraceae</taxon>
        <taxon>Xanthomonas</taxon>
    </lineage>
</organism>
<sequence length="176" mass="19976">MSTAPTDAMTDLLAARDQRRAKLAGHRPTDHQPQQKDAFDGSLAKDQSAIQEKQQAVLDWAKQAKPEEIAAFRDQMDSQAKERAQAVPEDKHAQVMFGTIDEWRQKRQQKDEGQQQGEAPPMLTAAQRQQPMGPGKLGYANFAATAKKEAEFMKNYEANYDWNKQEAQSQKNIYRQ</sequence>
<feature type="region of interest" description="Disordered" evidence="1">
    <location>
        <begin position="17"/>
        <end position="50"/>
    </location>
</feature>
<evidence type="ECO:0000313" key="3">
    <source>
        <dbReference type="Proteomes" id="UP001304534"/>
    </source>
</evidence>
<dbReference type="Proteomes" id="UP001304534">
    <property type="component" value="Chromosome"/>
</dbReference>
<dbReference type="EMBL" id="CP103840">
    <property type="protein sequence ID" value="WOB27766.1"/>
    <property type="molecule type" value="Genomic_DNA"/>
</dbReference>
<name>A0ABZ0DBV7_9XANT</name>
<proteinExistence type="predicted"/>
<gene>
    <name evidence="2" type="ORF">NYR99_07525</name>
</gene>
<dbReference type="RefSeq" id="WP_316691596.1">
    <property type="nucleotide sequence ID" value="NZ_CP103837.1"/>
</dbReference>
<feature type="compositionally biased region" description="Basic and acidic residues" evidence="1">
    <location>
        <begin position="103"/>
        <end position="113"/>
    </location>
</feature>
<dbReference type="GeneID" id="95583711"/>
<feature type="region of interest" description="Disordered" evidence="1">
    <location>
        <begin position="103"/>
        <end position="137"/>
    </location>
</feature>
<evidence type="ECO:0000313" key="2">
    <source>
        <dbReference type="EMBL" id="WOB27766.1"/>
    </source>
</evidence>
<feature type="compositionally biased region" description="Basic and acidic residues" evidence="1">
    <location>
        <begin position="27"/>
        <end position="39"/>
    </location>
</feature>
<keyword evidence="3" id="KW-1185">Reference proteome</keyword>
<protein>
    <submittedName>
        <fullName evidence="2">Uncharacterized protein</fullName>
    </submittedName>
</protein>
<accession>A0ABZ0DBV7</accession>
<reference evidence="2 3" key="1">
    <citation type="submission" date="2022-08" db="EMBL/GenBank/DDBJ databases">
        <title>Whole genome sequencing-based tracing of a 2022 introduction and outbreak of Xanthomonas hortorum pv. pelargonii.</title>
        <authorList>
            <person name="Iruegas-Bocardo F."/>
            <person name="Weisberg A.K."/>
            <person name="Riutta E.R."/>
            <person name="Kilday K."/>
            <person name="Bonkowski J.C."/>
            <person name="Creswell T."/>
            <person name="Daughtrey M.L."/>
            <person name="Rane K."/>
            <person name="Grunwald N.J."/>
            <person name="Chang J.H."/>
            <person name="Putnam M.L."/>
        </authorList>
    </citation>
    <scope>NUCLEOTIDE SEQUENCE [LARGE SCALE GENOMIC DNA]</scope>
    <source>
        <strain evidence="2 3">22-325</strain>
    </source>
</reference>
<evidence type="ECO:0000256" key="1">
    <source>
        <dbReference type="SAM" id="MobiDB-lite"/>
    </source>
</evidence>